<dbReference type="Proteomes" id="UP000618051">
    <property type="component" value="Unassembled WGS sequence"/>
</dbReference>
<evidence type="ECO:0000313" key="3">
    <source>
        <dbReference type="EMBL" id="KAG0117366.1"/>
    </source>
</evidence>
<comment type="caution">
    <text evidence="3">The sequence shown here is derived from an EMBL/GenBank/DDBJ whole genome shotgun (WGS) entry which is preliminary data.</text>
</comment>
<protein>
    <submittedName>
        <fullName evidence="3">Uncharacterized protein</fullName>
    </submittedName>
</protein>
<keyword evidence="2" id="KW-0812">Transmembrane</keyword>
<evidence type="ECO:0000313" key="5">
    <source>
        <dbReference type="Proteomes" id="UP000618051"/>
    </source>
</evidence>
<dbReference type="Pfam" id="PF15192">
    <property type="entry name" value="TMEM213"/>
    <property type="match status" value="1"/>
</dbReference>
<accession>A0A835NLR0</accession>
<dbReference type="OrthoDB" id="9949160at2759"/>
<dbReference type="InterPro" id="IPR028121">
    <property type="entry name" value="TMEM213"/>
</dbReference>
<evidence type="ECO:0000313" key="4">
    <source>
        <dbReference type="EMBL" id="KAI1239255.1"/>
    </source>
</evidence>
<proteinExistence type="predicted"/>
<feature type="transmembrane region" description="Helical" evidence="2">
    <location>
        <begin position="419"/>
        <end position="440"/>
    </location>
</feature>
<feature type="compositionally biased region" description="Basic and acidic residues" evidence="1">
    <location>
        <begin position="109"/>
        <end position="119"/>
    </location>
</feature>
<sequence>MWNAPIVSELIKQSLHFQPDPKITEAKRSLFAAPGDLGAALSEPRREHILERKRNTLSFCAAQNAFELIYFCKINCQRPRAVAAGVTPLAWLPAEYSSPRATPRVSAEGQKDEAVDPSRSRRWLSRTSQHSPSSASTDICKSTAGPRQVPSNMSTQSHEWPLQKSTSNLLSAQLTSAFLPDLMPDVFSNKDIIMSKMGASTANSLGKNSNVCCSSDQDNTTRTSTVWLFQPGLQKNSSSFFYHSFWSADRAIAGMLSFWLCTSQGGGAIATRDERTAFPESLCRGKVQGVLAAGSSFAPPSAQHSSSLSSSRIYCTRSASESDLLCVDTGASCSCPGLILQCCRKHAEAEGQGSIRRTKEGLNCDTMCRSGELDTSHRIVSESAEDISNVSTTEYEPPCLNVNFCRQAATCCPSGMDDYGWIAAAVGWSLWFLTLILLCMDKIMKLRPDEPKYLYMKQVEMSYENNSHKELRNNCAMVAIRGFLQENLKTTILYTFEDPVTDQCPGKHCQQKKQQKNYLDLKDQIFSYSVYEKRYPSLGTIIVSGWFHPIKDADGVITEKRTVCSPNYYSMHWIFNPMDYDIDTCHLITLTSGMFCICGKP</sequence>
<dbReference type="PANTHER" id="PTHR36293">
    <property type="entry name" value="TRANSMEMBRANE PROTEIN 213"/>
    <property type="match status" value="1"/>
</dbReference>
<dbReference type="AlphaFoldDB" id="A0A835NLR0"/>
<evidence type="ECO:0000256" key="2">
    <source>
        <dbReference type="SAM" id="Phobius"/>
    </source>
</evidence>
<gene>
    <name evidence="4" type="ORF">IHE44_0012370</name>
    <name evidence="3" type="ORF">IHE44_002803</name>
</gene>
<keyword evidence="2" id="KW-1133">Transmembrane helix</keyword>
<feature type="compositionally biased region" description="Polar residues" evidence="1">
    <location>
        <begin position="149"/>
        <end position="158"/>
    </location>
</feature>
<dbReference type="EMBL" id="JADDUC020000005">
    <property type="protein sequence ID" value="KAI1239255.1"/>
    <property type="molecule type" value="Genomic_DNA"/>
</dbReference>
<reference evidence="4 5" key="2">
    <citation type="journal article" date="2021" name="J. Hered.">
        <title>Feather Gene Expression Elucidates the Developmental Basis of Plumage Iridescence in African Starlings.</title>
        <authorList>
            <person name="Rubenstein D.R."/>
            <person name="Corvelo A."/>
            <person name="MacManes M.D."/>
            <person name="Maia R."/>
            <person name="Narzisi G."/>
            <person name="Rousaki A."/>
            <person name="Vandenabeele P."/>
            <person name="Shawkey M.D."/>
            <person name="Solomon J."/>
        </authorList>
    </citation>
    <scope>NUCLEOTIDE SEQUENCE [LARGE SCALE GENOMIC DNA]</scope>
    <source>
        <strain evidence="4">SS15</strain>
    </source>
</reference>
<name>A0A835NLR0_9PASS</name>
<feature type="compositionally biased region" description="Polar residues" evidence="1">
    <location>
        <begin position="125"/>
        <end position="140"/>
    </location>
</feature>
<evidence type="ECO:0000256" key="1">
    <source>
        <dbReference type="SAM" id="MobiDB-lite"/>
    </source>
</evidence>
<dbReference type="EMBL" id="JADDUC010000141">
    <property type="protein sequence ID" value="KAG0117366.1"/>
    <property type="molecule type" value="Genomic_DNA"/>
</dbReference>
<dbReference type="PANTHER" id="PTHR36293:SF1">
    <property type="entry name" value="TRANSMEMBRANE PROTEIN 213"/>
    <property type="match status" value="1"/>
</dbReference>
<keyword evidence="2" id="KW-0472">Membrane</keyword>
<reference evidence="3" key="1">
    <citation type="submission" date="2020-10" db="EMBL/GenBank/DDBJ databases">
        <title>Feather gene expression reveals the developmental basis of iridescence in African starlings.</title>
        <authorList>
            <person name="Rubenstein D.R."/>
        </authorList>
    </citation>
    <scope>NUCLEOTIDE SEQUENCE</scope>
    <source>
        <strain evidence="3">SS15</strain>
        <tissue evidence="3">Liver</tissue>
    </source>
</reference>
<feature type="region of interest" description="Disordered" evidence="1">
    <location>
        <begin position="100"/>
        <end position="158"/>
    </location>
</feature>
<keyword evidence="5" id="KW-1185">Reference proteome</keyword>
<reference evidence="4" key="3">
    <citation type="submission" date="2022-01" db="EMBL/GenBank/DDBJ databases">
        <authorList>
            <person name="Rubenstein D.R."/>
        </authorList>
    </citation>
    <scope>NUCLEOTIDE SEQUENCE</scope>
    <source>
        <strain evidence="4">SS15</strain>
        <tissue evidence="4">Liver</tissue>
    </source>
</reference>
<organism evidence="3">
    <name type="scientific">Lamprotornis superbus</name>
    <dbReference type="NCBI Taxonomy" id="245042"/>
    <lineage>
        <taxon>Eukaryota</taxon>
        <taxon>Metazoa</taxon>
        <taxon>Chordata</taxon>
        <taxon>Craniata</taxon>
        <taxon>Vertebrata</taxon>
        <taxon>Euteleostomi</taxon>
        <taxon>Archelosauria</taxon>
        <taxon>Archosauria</taxon>
        <taxon>Dinosauria</taxon>
        <taxon>Saurischia</taxon>
        <taxon>Theropoda</taxon>
        <taxon>Coelurosauria</taxon>
        <taxon>Aves</taxon>
        <taxon>Neognathae</taxon>
        <taxon>Neoaves</taxon>
        <taxon>Telluraves</taxon>
        <taxon>Australaves</taxon>
        <taxon>Passeriformes</taxon>
        <taxon>Sturnidae</taxon>
        <taxon>Lamprotornis</taxon>
    </lineage>
</organism>